<evidence type="ECO:0000313" key="1">
    <source>
        <dbReference type="EMBL" id="BAN50128.1"/>
    </source>
</evidence>
<dbReference type="AlphaFoldDB" id="S6AV83"/>
<proteinExistence type="predicted"/>
<evidence type="ECO:0000313" key="2">
    <source>
        <dbReference type="Proteomes" id="UP000015503"/>
    </source>
</evidence>
<dbReference type="eggNOG" id="ENOG50317K9">
    <property type="taxonomic scope" value="Bacteria"/>
</dbReference>
<protein>
    <submittedName>
        <fullName evidence="1">Uncharacterized protein</fullName>
    </submittedName>
</protein>
<accession>S6AV83</accession>
<dbReference type="EMBL" id="AP013068">
    <property type="protein sequence ID" value="BAN50128.1"/>
    <property type="molecule type" value="Genomic_DNA"/>
</dbReference>
<keyword evidence="2" id="KW-1185">Reference proteome</keyword>
<dbReference type="Proteomes" id="UP000015503">
    <property type="component" value="Chromosome"/>
</dbReference>
<gene>
    <name evidence="1" type="ORF">PCA10_43960</name>
</gene>
<dbReference type="OrthoDB" id="7030069at2"/>
<dbReference type="KEGG" id="pre:PCA10_43960"/>
<name>S6AV83_METRE</name>
<dbReference type="RefSeq" id="WP_016494260.1">
    <property type="nucleotide sequence ID" value="NC_021499.1"/>
</dbReference>
<sequence>MKAETQGPAPQNAARTLSFLGQTVLAELVWDDVPRSLWRCYHIMGVVVPLEGIYEAGHFLVMDALEGGRFPEELFWVDIHSITTLERRTLED</sequence>
<dbReference type="PATRIC" id="fig|1245471.3.peg.4448"/>
<dbReference type="HOGENOM" id="CLU_2510231_0_0_6"/>
<reference evidence="1 2" key="1">
    <citation type="journal article" date="2013" name="Genome Announc.">
        <title>Complete Genome Sequence of the Carbazole Degrader Pseudomonas resinovorans Strain CA10 (NBRC 106553).</title>
        <authorList>
            <person name="Shintani M."/>
            <person name="Hosoyama A."/>
            <person name="Ohji S."/>
            <person name="Tsuchikane K."/>
            <person name="Takarada H."/>
            <person name="Yamazoe A."/>
            <person name="Fujita N."/>
            <person name="Nojiri H."/>
        </authorList>
    </citation>
    <scope>NUCLEOTIDE SEQUENCE [LARGE SCALE GENOMIC DNA]</scope>
    <source>
        <strain evidence="1 2">NBRC 106553</strain>
    </source>
</reference>
<organism evidence="1 2">
    <name type="scientific">Metapseudomonas resinovorans NBRC 106553</name>
    <dbReference type="NCBI Taxonomy" id="1245471"/>
    <lineage>
        <taxon>Bacteria</taxon>
        <taxon>Pseudomonadati</taxon>
        <taxon>Pseudomonadota</taxon>
        <taxon>Gammaproteobacteria</taxon>
        <taxon>Pseudomonadales</taxon>
        <taxon>Pseudomonadaceae</taxon>
        <taxon>Metapseudomonas</taxon>
    </lineage>
</organism>